<dbReference type="AlphaFoldDB" id="A0AAD5UVT6"/>
<evidence type="ECO:0000313" key="2">
    <source>
        <dbReference type="EMBL" id="KAJ3477815.1"/>
    </source>
</evidence>
<proteinExistence type="predicted"/>
<protein>
    <submittedName>
        <fullName evidence="2">Uncharacterized protein</fullName>
    </submittedName>
</protein>
<dbReference type="EMBL" id="JANAWD010000562">
    <property type="protein sequence ID" value="KAJ3477815.1"/>
    <property type="molecule type" value="Genomic_DNA"/>
</dbReference>
<organism evidence="2 3">
    <name type="scientific">Meripilus lineatus</name>
    <dbReference type="NCBI Taxonomy" id="2056292"/>
    <lineage>
        <taxon>Eukaryota</taxon>
        <taxon>Fungi</taxon>
        <taxon>Dikarya</taxon>
        <taxon>Basidiomycota</taxon>
        <taxon>Agaricomycotina</taxon>
        <taxon>Agaricomycetes</taxon>
        <taxon>Polyporales</taxon>
        <taxon>Meripilaceae</taxon>
        <taxon>Meripilus</taxon>
    </lineage>
</organism>
<feature type="compositionally biased region" description="Polar residues" evidence="1">
    <location>
        <begin position="384"/>
        <end position="395"/>
    </location>
</feature>
<gene>
    <name evidence="2" type="ORF">NLI96_g10206</name>
</gene>
<name>A0AAD5UVT6_9APHY</name>
<keyword evidence="3" id="KW-1185">Reference proteome</keyword>
<evidence type="ECO:0000313" key="3">
    <source>
        <dbReference type="Proteomes" id="UP001212997"/>
    </source>
</evidence>
<reference evidence="2" key="1">
    <citation type="submission" date="2022-07" db="EMBL/GenBank/DDBJ databases">
        <title>Genome Sequence of Physisporinus lineatus.</title>
        <authorList>
            <person name="Buettner E."/>
        </authorList>
    </citation>
    <scope>NUCLEOTIDE SEQUENCE</scope>
    <source>
        <strain evidence="2">VT162</strain>
    </source>
</reference>
<accession>A0AAD5UVT6</accession>
<feature type="region of interest" description="Disordered" evidence="1">
    <location>
        <begin position="363"/>
        <end position="610"/>
    </location>
</feature>
<evidence type="ECO:0000256" key="1">
    <source>
        <dbReference type="SAM" id="MobiDB-lite"/>
    </source>
</evidence>
<comment type="caution">
    <text evidence="2">The sequence shown here is derived from an EMBL/GenBank/DDBJ whole genome shotgun (WGS) entry which is preliminary data.</text>
</comment>
<sequence length="610" mass="69126">MSAKPPSQTRPNSSSRTSMIPFQEVTKYTSRIDDLNLKNRTLEHTITKLTTDFNNEKNRGETAMREVKTKWEKERLEWRQGCDALQAAHRVAHLKVALDLEKERRILLQTRETMRKERLARLQRDNRLLMFQIEESNTETRVVQLELELAETKRTHRVQLQSIQNGFQKRTDSDQGRYEELRLQLEEKVEELQAVTDAKAQLEKTLAGIRAEHTALMASSKLGSSEVERIKLRLETLQTSHTELEEKHAEVQRTNVELRRQLEKWSNLEARDDTERETLRKRKVELEVEVQTLQTRLDDAEKSAQQKEDKLKARIGRYREQMGEHEGAVEQANGLAEEREAELKECQKRLTDAEKRIKDLSTELGAARAKKQSDSAKGKAVPKASQSRSENVNSASEDEVARVVASPPSKPRPKPRPVAKVRETVPVSREGDDDNDIEFVSMSPSKGKATDINTAPETEAHTVKKGKKSSKAPMEPINGLEPSQSSQPEKGKGKSKAGKDAPPLFLEDDDDDNAQALDSHQRTKKRPRPKPSSNGKETLEDGESGAKSKKSKPSSQGKLGARQANATSKDVDSEEERESAPKKKKRKINLFPSAQTTSFNWGEFSQVRVE</sequence>
<dbReference type="Proteomes" id="UP001212997">
    <property type="component" value="Unassembled WGS sequence"/>
</dbReference>